<dbReference type="InterPro" id="IPR036069">
    <property type="entry name" value="DUF34/NIF3_sf"/>
</dbReference>
<organism evidence="1 2">
    <name type="scientific">Triplophysa tibetana</name>
    <dbReference type="NCBI Taxonomy" id="1572043"/>
    <lineage>
        <taxon>Eukaryota</taxon>
        <taxon>Metazoa</taxon>
        <taxon>Chordata</taxon>
        <taxon>Craniata</taxon>
        <taxon>Vertebrata</taxon>
        <taxon>Euteleostomi</taxon>
        <taxon>Actinopterygii</taxon>
        <taxon>Neopterygii</taxon>
        <taxon>Teleostei</taxon>
        <taxon>Ostariophysi</taxon>
        <taxon>Cypriniformes</taxon>
        <taxon>Nemacheilidae</taxon>
        <taxon>Triplophysa</taxon>
    </lineage>
</organism>
<dbReference type="Proteomes" id="UP000324632">
    <property type="component" value="Chromosome 21"/>
</dbReference>
<evidence type="ECO:0000313" key="1">
    <source>
        <dbReference type="EMBL" id="KAA0705481.1"/>
    </source>
</evidence>
<name>A0A5A9N8X5_9TELE</name>
<gene>
    <name evidence="1" type="ORF">E1301_Tti018579</name>
</gene>
<dbReference type="EMBL" id="SOYY01000021">
    <property type="protein sequence ID" value="KAA0705481.1"/>
    <property type="molecule type" value="Genomic_DNA"/>
</dbReference>
<dbReference type="SUPFAM" id="SSF102705">
    <property type="entry name" value="NIF3 (NGG1p interacting factor 3)-like"/>
    <property type="match status" value="1"/>
</dbReference>
<keyword evidence="2" id="KW-1185">Reference proteome</keyword>
<reference evidence="1 2" key="1">
    <citation type="journal article" date="2019" name="Mol. Ecol. Resour.">
        <title>Chromosome-level genome assembly of Triplophysa tibetana, a fish adapted to the harsh high-altitude environment of the Tibetan Plateau.</title>
        <authorList>
            <person name="Yang X."/>
            <person name="Liu H."/>
            <person name="Ma Z."/>
            <person name="Zou Y."/>
            <person name="Zou M."/>
            <person name="Mao Y."/>
            <person name="Li X."/>
            <person name="Wang H."/>
            <person name="Chen T."/>
            <person name="Wang W."/>
            <person name="Yang R."/>
        </authorList>
    </citation>
    <scope>NUCLEOTIDE SEQUENCE [LARGE SCALE GENOMIC DNA]</scope>
    <source>
        <strain evidence="1">TTIB1903HZAU</strain>
        <tissue evidence="1">Muscle</tissue>
    </source>
</reference>
<accession>A0A5A9N8X5</accession>
<dbReference type="AlphaFoldDB" id="A0A5A9N8X5"/>
<proteinExistence type="predicted"/>
<sequence length="159" mass="17405">MSNPGTRRNGSSIKIRLTGCLSLVIAQLNALQWHALIVHQPLSPKGILPPDSAWKSERLNYCICKGGNVLSIHADVDVWHSCILSRLTTHLVGWGNVKKTNIYHSHRPNKIAFRSSMFSVVQGFGHGRRVEDNSGKAHGYLIRTGGPASCVSALRMAVT</sequence>
<comment type="caution">
    <text evidence="1">The sequence shown here is derived from an EMBL/GenBank/DDBJ whole genome shotgun (WGS) entry which is preliminary data.</text>
</comment>
<evidence type="ECO:0000313" key="2">
    <source>
        <dbReference type="Proteomes" id="UP000324632"/>
    </source>
</evidence>
<protein>
    <submittedName>
        <fullName evidence="1">Uncharacterized protein</fullName>
    </submittedName>
</protein>